<dbReference type="AlphaFoldDB" id="A0A9P0CR18"/>
<sequence>MLKKTVCTRSTQLMNHVKQQPTDNVIPNDVNICFGLLLTIVLAFESRLMLRRNIAVSDGLVNGAMDIVKRFKWPELRRDQMEEGEMSDAVLIKFVDESIGTRLKDADGYVSIPPRCATFQATKGHGDVERRMLPLLCWAVTVHKL</sequence>
<name>A0A9P0CR18_9CUCU</name>
<proteinExistence type="predicted"/>
<evidence type="ECO:0000313" key="1">
    <source>
        <dbReference type="EMBL" id="CAH1106754.1"/>
    </source>
</evidence>
<protein>
    <submittedName>
        <fullName evidence="1">Uncharacterized protein</fullName>
    </submittedName>
</protein>
<evidence type="ECO:0000313" key="2">
    <source>
        <dbReference type="Proteomes" id="UP001153636"/>
    </source>
</evidence>
<dbReference type="EMBL" id="OV651814">
    <property type="protein sequence ID" value="CAH1106754.1"/>
    <property type="molecule type" value="Genomic_DNA"/>
</dbReference>
<keyword evidence="2" id="KW-1185">Reference proteome</keyword>
<dbReference type="OrthoDB" id="6736965at2759"/>
<dbReference type="Proteomes" id="UP001153636">
    <property type="component" value="Chromosome 2"/>
</dbReference>
<organism evidence="1 2">
    <name type="scientific">Psylliodes chrysocephalus</name>
    <dbReference type="NCBI Taxonomy" id="3402493"/>
    <lineage>
        <taxon>Eukaryota</taxon>
        <taxon>Metazoa</taxon>
        <taxon>Ecdysozoa</taxon>
        <taxon>Arthropoda</taxon>
        <taxon>Hexapoda</taxon>
        <taxon>Insecta</taxon>
        <taxon>Pterygota</taxon>
        <taxon>Neoptera</taxon>
        <taxon>Endopterygota</taxon>
        <taxon>Coleoptera</taxon>
        <taxon>Polyphaga</taxon>
        <taxon>Cucujiformia</taxon>
        <taxon>Chrysomeloidea</taxon>
        <taxon>Chrysomelidae</taxon>
        <taxon>Galerucinae</taxon>
        <taxon>Alticini</taxon>
        <taxon>Psylliodes</taxon>
    </lineage>
</organism>
<accession>A0A9P0CR18</accession>
<reference evidence="1" key="1">
    <citation type="submission" date="2022-01" db="EMBL/GenBank/DDBJ databases">
        <authorList>
            <person name="King R."/>
        </authorList>
    </citation>
    <scope>NUCLEOTIDE SEQUENCE</scope>
</reference>
<gene>
    <name evidence="1" type="ORF">PSYICH_LOCUS6589</name>
</gene>